<organism evidence="2 3">
    <name type="scientific">Paenibacillus soyae</name>
    <dbReference type="NCBI Taxonomy" id="2969249"/>
    <lineage>
        <taxon>Bacteria</taxon>
        <taxon>Bacillati</taxon>
        <taxon>Bacillota</taxon>
        <taxon>Bacilli</taxon>
        <taxon>Bacillales</taxon>
        <taxon>Paenibacillaceae</taxon>
        <taxon>Paenibacillus</taxon>
    </lineage>
</organism>
<dbReference type="InterPro" id="IPR001119">
    <property type="entry name" value="SLH_dom"/>
</dbReference>
<evidence type="ECO:0000259" key="1">
    <source>
        <dbReference type="PROSITE" id="PS51272"/>
    </source>
</evidence>
<dbReference type="AlphaFoldDB" id="A0A9X2MTL2"/>
<comment type="caution">
    <text evidence="2">The sequence shown here is derived from an EMBL/GenBank/DDBJ whole genome shotgun (WGS) entry which is preliminary data.</text>
</comment>
<accession>A0A9X2MTL2</accession>
<dbReference type="Proteomes" id="UP001141950">
    <property type="component" value="Unassembled WGS sequence"/>
</dbReference>
<dbReference type="Pfam" id="PF00395">
    <property type="entry name" value="SLH"/>
    <property type="match status" value="2"/>
</dbReference>
<dbReference type="RefSeq" id="WP_257450534.1">
    <property type="nucleotide sequence ID" value="NZ_JANIPJ010000019.1"/>
</dbReference>
<dbReference type="PROSITE" id="PS51272">
    <property type="entry name" value="SLH"/>
    <property type="match status" value="3"/>
</dbReference>
<gene>
    <name evidence="2" type="ORF">NQZ67_23005</name>
</gene>
<evidence type="ECO:0000313" key="3">
    <source>
        <dbReference type="Proteomes" id="UP001141950"/>
    </source>
</evidence>
<feature type="domain" description="SLH" evidence="1">
    <location>
        <begin position="1131"/>
        <end position="1194"/>
    </location>
</feature>
<evidence type="ECO:0000313" key="2">
    <source>
        <dbReference type="EMBL" id="MCR2806756.1"/>
    </source>
</evidence>
<name>A0A9X2MTL2_9BACL</name>
<proteinExistence type="predicted"/>
<protein>
    <submittedName>
        <fullName evidence="2">S-layer homology domain-containing protein</fullName>
    </submittedName>
</protein>
<dbReference type="EMBL" id="JANIPJ010000019">
    <property type="protein sequence ID" value="MCR2806756.1"/>
    <property type="molecule type" value="Genomic_DNA"/>
</dbReference>
<sequence length="1269" mass="138077">MRKIISFILTLALLVTIAPVYPGAKVAQAASQFFTFSDFSTVATEPTMVNSNRINLSGTFSSVSSTSITYSVQRIVNGVPAGEPSNGSATPLITGQNFVFTQIELFEGLNEITVSGVSNANNGNGGVVTAKSYVQFSNVPVITDIEVAGGTKLVDGVDAVVSTPNPTIMIKATNAAEVVINGTVAFNGAGGTYIHSGLTLTPGLNKLEFVARNGSKSFAVTRNVVYFPAGTATIFNVTATESGTGGKVVQLDGQEVVQPFTNATIKGRILVRIPTSTETATAPSITLEMKKDTTTVFTAVIDPNDVDDVRQTTTYKEYEFTAPAATTGAISTNGNGLYTLRATTTYLGANYSPAIAFTVRDNTSPYISDIRQLYGVVGGNQTAGSTLTYASDTKLSNNTSIFQMPVYVAIDANNFAVGATNTETVLTAKVNGNTVAPGTTFRYSEYVAGSNAAPTNGGTTRRVFRIEALPEGEVQLEFIIRTKNGSGVVINEYTETRTIINSPISSIQIKNVYDGQTFNSDSPDVLTQLSGRLINFNTANASDLAKANLKFTLNGQTRDIVLAPVTGTPAAGQINTLTGEFVYEFPTNWRLSFGSNEIMLSGNANGIQVTTRLTVYLFSTTQPSVTNVQPVPFVRDPRTDSATERHFDDSSTQKFNKQTNTTFTTTEKKFDLLFTVSKLQNLVIKVDGKDYAYASVDSNGALNIVGDSQNKLFLERSTPATKTYELRLFNLEWVEPKSGPKSVTITAMVGSESYSQTITVTRELAPFEILSPMLPQEKVVNQNFLKVSIRAEGADRITIGKEDMTKKATEDLFRLEVKNLKAGNNTIKFTVYRGEEKLNGQFTVNYAADNTVGAMYKTSLSGSGKISAFKGELTMTFPKNTFLRQANTNPGSPIESPDLFDSQEILFGIADRKDGRTVKIYNDVSDNASGIAQDGTFKTVSYDEIGAAVIAPLLHFGFASNLFWIDPGYKTGAYTDGYQFEQGTHPYVTGNSFFSRPLSKWLEPSNKGTITIKYDSSVRDVLANNLSIWRYYNGSWQNIGGVVNPKNKTVTAPVDGFGFYAVKLMRFSYPDVIGHEYARNSVELMYARGLMSNKDFNEFGVYDNITRGEFAQLLVKMFQIPLDYDSNMTFSDVPAIPGLSNLWDYRYIETAARKGIIRGSGAQVFQPNEYLSREDAAVMIARAGNLLKNTGDNFAKDRQSLQKLFTDSNLIENYSLASVLAIQKAKFIEGLPNTSVSGKPTYRFDPDSPLKRSDAAIIAERVMRKYKYV</sequence>
<reference evidence="2" key="1">
    <citation type="submission" date="2022-08" db="EMBL/GenBank/DDBJ databases">
        <title>The genomic sequence of strain Paenibacillus sp. SCIV0701.</title>
        <authorList>
            <person name="Zhao H."/>
        </authorList>
    </citation>
    <scope>NUCLEOTIDE SEQUENCE</scope>
    <source>
        <strain evidence="2">SCIV0701</strain>
    </source>
</reference>
<feature type="domain" description="SLH" evidence="1">
    <location>
        <begin position="1065"/>
        <end position="1128"/>
    </location>
</feature>
<feature type="domain" description="SLH" evidence="1">
    <location>
        <begin position="1202"/>
        <end position="1269"/>
    </location>
</feature>
<keyword evidence="3" id="KW-1185">Reference proteome</keyword>